<evidence type="ECO:0000313" key="5">
    <source>
        <dbReference type="EMBL" id="KAH8387831.1"/>
    </source>
</evidence>
<name>A0AAD4KDD4_9MUSC</name>
<accession>A0AAD4KDD4</accession>
<dbReference type="SUPFAM" id="SSF56317">
    <property type="entry name" value="Carbon-nitrogen hydrolase"/>
    <property type="match status" value="1"/>
</dbReference>
<gene>
    <name evidence="5" type="ORF">KR093_009725</name>
</gene>
<dbReference type="InterPro" id="IPR043957">
    <property type="entry name" value="Vanin_C"/>
</dbReference>
<dbReference type="AlphaFoldDB" id="A0AAD4KDD4"/>
<feature type="chain" id="PRO_5041940579" description="CN hydrolase domain-containing protein" evidence="3">
    <location>
        <begin position="24"/>
        <end position="507"/>
    </location>
</feature>
<evidence type="ECO:0000256" key="3">
    <source>
        <dbReference type="SAM" id="SignalP"/>
    </source>
</evidence>
<dbReference type="InterPro" id="IPR036526">
    <property type="entry name" value="C-N_Hydrolase_sf"/>
</dbReference>
<dbReference type="PANTHER" id="PTHR10609:SF14">
    <property type="entry name" value="BIOTINIDASE"/>
    <property type="match status" value="1"/>
</dbReference>
<protein>
    <recommendedName>
        <fullName evidence="4">CN hydrolase domain-containing protein</fullName>
    </recommendedName>
</protein>
<evidence type="ECO:0000256" key="1">
    <source>
        <dbReference type="ARBA" id="ARBA00008225"/>
    </source>
</evidence>
<dbReference type="Proteomes" id="UP001200034">
    <property type="component" value="Unassembled WGS sequence"/>
</dbReference>
<keyword evidence="3" id="KW-0732">Signal</keyword>
<dbReference type="Pfam" id="PF00795">
    <property type="entry name" value="CN_hydrolase"/>
    <property type="match status" value="1"/>
</dbReference>
<comment type="similarity">
    <text evidence="1">Belongs to the carbon-nitrogen hydrolase superfamily. BTD/VNN family.</text>
</comment>
<dbReference type="PROSITE" id="PS50263">
    <property type="entry name" value="CN_HYDROLASE"/>
    <property type="match status" value="1"/>
</dbReference>
<dbReference type="InterPro" id="IPR003010">
    <property type="entry name" value="C-N_Hydrolase"/>
</dbReference>
<evidence type="ECO:0000259" key="4">
    <source>
        <dbReference type="PROSITE" id="PS50263"/>
    </source>
</evidence>
<dbReference type="InterPro" id="IPR040154">
    <property type="entry name" value="Biotinidase/VNN"/>
</dbReference>
<feature type="domain" description="CN hydrolase" evidence="4">
    <location>
        <begin position="29"/>
        <end position="298"/>
    </location>
</feature>
<sequence length="507" mass="56208">SACNVMCGKWCTFLYCLIAGASAATNDYYTAGVVEFRPEIAGATSAQLLAENLSAYLQLIAAANGTADIIVFPEATLNSLLQLTTVPEPNAAHSLCRHEEVSTTEDFVRQLACAAVEGKTYLLFNVKEREDCERLVDLDCPARGYRVFNTNVVIDRSGAIVSRYRKWNLYVEPQLNRTATPEFGIFETDFNVTFGHFVCFDMLFYTPAQELVDRFHIRNVIVTKMFNSELPFLTASQLQQGWAWTNNVNLLAAGASLPHGGITGSGIYAGQRGALARRMVGDNGTVGVRQLLLARVPRTPDAAAADMLPVDVERRGPEQLQLVMLQQPQLQDFNSWPVALQNGSLQQRRLCHTDLCCSFELSLQLDAAAMQRYDYVYRLGVFVGQRSYEEAQHSAIRVCGVFACRNASVESCGQLRPPSPAAGEPATPLQLPRFNMLRVSGEFVQRSRRQLMPSTLSVSLYALQASELLWSMPQAGDESPATWVQLQLLKPHSQLLTFGIYGNYFDE</sequence>
<comment type="caution">
    <text evidence="5">The sequence shown here is derived from an EMBL/GenBank/DDBJ whole genome shotgun (WGS) entry which is preliminary data.</text>
</comment>
<reference evidence="5" key="1">
    <citation type="journal article" date="2021" name="Mol. Ecol. Resour.">
        <title>Phylogenomic analyses of the genus Drosophila reveals genomic signals of climate adaptation.</title>
        <authorList>
            <person name="Li F."/>
            <person name="Rane R.V."/>
            <person name="Luria V."/>
            <person name="Xiong Z."/>
            <person name="Chen J."/>
            <person name="Li Z."/>
            <person name="Catullo R.A."/>
            <person name="Griffin P.C."/>
            <person name="Schiffer M."/>
            <person name="Pearce S."/>
            <person name="Lee S.F."/>
            <person name="McElroy K."/>
            <person name="Stocker A."/>
            <person name="Shirriffs J."/>
            <person name="Cockerell F."/>
            <person name="Coppin C."/>
            <person name="Sgro C.M."/>
            <person name="Karger A."/>
            <person name="Cain J.W."/>
            <person name="Weber J.A."/>
            <person name="Santpere G."/>
            <person name="Kirschner M.W."/>
            <person name="Hoffmann A.A."/>
            <person name="Oakeshott J.G."/>
            <person name="Zhang G."/>
        </authorList>
    </citation>
    <scope>NUCLEOTIDE SEQUENCE</scope>
    <source>
        <strain evidence="5">BGI-SZ-2011g</strain>
    </source>
</reference>
<evidence type="ECO:0000313" key="6">
    <source>
        <dbReference type="Proteomes" id="UP001200034"/>
    </source>
</evidence>
<feature type="non-terminal residue" evidence="5">
    <location>
        <position position="1"/>
    </location>
</feature>
<dbReference type="Gene3D" id="3.60.110.10">
    <property type="entry name" value="Carbon-nitrogen hydrolase"/>
    <property type="match status" value="1"/>
</dbReference>
<dbReference type="EMBL" id="JAJJHW010000095">
    <property type="protein sequence ID" value="KAH8387831.1"/>
    <property type="molecule type" value="Genomic_DNA"/>
</dbReference>
<keyword evidence="6" id="KW-1185">Reference proteome</keyword>
<dbReference type="GO" id="GO:0016787">
    <property type="term" value="F:hydrolase activity"/>
    <property type="evidence" value="ECO:0007669"/>
    <property type="project" value="UniProtKB-KW"/>
</dbReference>
<organism evidence="5 6">
    <name type="scientific">Drosophila rubida</name>
    <dbReference type="NCBI Taxonomy" id="30044"/>
    <lineage>
        <taxon>Eukaryota</taxon>
        <taxon>Metazoa</taxon>
        <taxon>Ecdysozoa</taxon>
        <taxon>Arthropoda</taxon>
        <taxon>Hexapoda</taxon>
        <taxon>Insecta</taxon>
        <taxon>Pterygota</taxon>
        <taxon>Neoptera</taxon>
        <taxon>Endopterygota</taxon>
        <taxon>Diptera</taxon>
        <taxon>Brachycera</taxon>
        <taxon>Muscomorpha</taxon>
        <taxon>Ephydroidea</taxon>
        <taxon>Drosophilidae</taxon>
        <taxon>Drosophila</taxon>
    </lineage>
</organism>
<feature type="signal peptide" evidence="3">
    <location>
        <begin position="1"/>
        <end position="23"/>
    </location>
</feature>
<proteinExistence type="inferred from homology"/>
<dbReference type="PANTHER" id="PTHR10609">
    <property type="entry name" value="BIOTINIDASE-RELATED"/>
    <property type="match status" value="1"/>
</dbReference>
<keyword evidence="2" id="KW-0378">Hydrolase</keyword>
<feature type="non-terminal residue" evidence="5">
    <location>
        <position position="507"/>
    </location>
</feature>
<evidence type="ECO:0000256" key="2">
    <source>
        <dbReference type="ARBA" id="ARBA00022801"/>
    </source>
</evidence>
<dbReference type="Pfam" id="PF19018">
    <property type="entry name" value="Vanin_C"/>
    <property type="match status" value="1"/>
</dbReference>